<protein>
    <submittedName>
        <fullName evidence="1">Uncharacterized protein</fullName>
    </submittedName>
</protein>
<keyword evidence="2" id="KW-1185">Reference proteome</keyword>
<sequence>MLAPALSPETAAAVEISSRRAAAYVAEARRVRAEDYDRNLGALTQGDTEGFTPSAWDLTEESSRLSSRNAFFHYVPPRRAKIIRARIRRYERLKYLYELEHPLFSHPEFPEHPAATMWREGVSMERNGTGWGSSSLGQPRPAYLLTIDDDAISPPPVVVHHRLLGTKTTTTARSITNRINSQRPVHYFLAVGTSLVPTSK</sequence>
<dbReference type="EMBL" id="JARKIB010000051">
    <property type="protein sequence ID" value="KAJ7754862.1"/>
    <property type="molecule type" value="Genomic_DNA"/>
</dbReference>
<organism evidence="1 2">
    <name type="scientific">Mycena metata</name>
    <dbReference type="NCBI Taxonomy" id="1033252"/>
    <lineage>
        <taxon>Eukaryota</taxon>
        <taxon>Fungi</taxon>
        <taxon>Dikarya</taxon>
        <taxon>Basidiomycota</taxon>
        <taxon>Agaricomycotina</taxon>
        <taxon>Agaricomycetes</taxon>
        <taxon>Agaricomycetidae</taxon>
        <taxon>Agaricales</taxon>
        <taxon>Marasmiineae</taxon>
        <taxon>Mycenaceae</taxon>
        <taxon>Mycena</taxon>
    </lineage>
</organism>
<reference evidence="1" key="1">
    <citation type="submission" date="2023-03" db="EMBL/GenBank/DDBJ databases">
        <title>Massive genome expansion in bonnet fungi (Mycena s.s.) driven by repeated elements and novel gene families across ecological guilds.</title>
        <authorList>
            <consortium name="Lawrence Berkeley National Laboratory"/>
            <person name="Harder C.B."/>
            <person name="Miyauchi S."/>
            <person name="Viragh M."/>
            <person name="Kuo A."/>
            <person name="Thoen E."/>
            <person name="Andreopoulos B."/>
            <person name="Lu D."/>
            <person name="Skrede I."/>
            <person name="Drula E."/>
            <person name="Henrissat B."/>
            <person name="Morin E."/>
            <person name="Kohler A."/>
            <person name="Barry K."/>
            <person name="LaButti K."/>
            <person name="Morin E."/>
            <person name="Salamov A."/>
            <person name="Lipzen A."/>
            <person name="Mereny Z."/>
            <person name="Hegedus B."/>
            <person name="Baldrian P."/>
            <person name="Stursova M."/>
            <person name="Weitz H."/>
            <person name="Taylor A."/>
            <person name="Grigoriev I.V."/>
            <person name="Nagy L.G."/>
            <person name="Martin F."/>
            <person name="Kauserud H."/>
        </authorList>
    </citation>
    <scope>NUCLEOTIDE SEQUENCE</scope>
    <source>
        <strain evidence="1">CBHHK182m</strain>
    </source>
</reference>
<evidence type="ECO:0000313" key="1">
    <source>
        <dbReference type="EMBL" id="KAJ7754862.1"/>
    </source>
</evidence>
<comment type="caution">
    <text evidence="1">The sequence shown here is derived from an EMBL/GenBank/DDBJ whole genome shotgun (WGS) entry which is preliminary data.</text>
</comment>
<name>A0AAD7ND74_9AGAR</name>
<evidence type="ECO:0000313" key="2">
    <source>
        <dbReference type="Proteomes" id="UP001215598"/>
    </source>
</evidence>
<dbReference type="AlphaFoldDB" id="A0AAD7ND74"/>
<gene>
    <name evidence="1" type="ORF">B0H16DRAFT_1722567</name>
</gene>
<dbReference type="Proteomes" id="UP001215598">
    <property type="component" value="Unassembled WGS sequence"/>
</dbReference>
<accession>A0AAD7ND74</accession>
<proteinExistence type="predicted"/>